<comment type="caution">
    <text evidence="18">The sequence shown here is derived from an EMBL/GenBank/DDBJ whole genome shotgun (WGS) entry which is preliminary data.</text>
</comment>
<dbReference type="PROSITE" id="PS01248">
    <property type="entry name" value="EGF_LAM_1"/>
    <property type="match status" value="5"/>
</dbReference>
<dbReference type="FunFam" id="2.10.25.10:FF:000138">
    <property type="entry name" value="Laminin subunit beta 1"/>
    <property type="match status" value="1"/>
</dbReference>
<dbReference type="GO" id="GO:0048468">
    <property type="term" value="P:cell development"/>
    <property type="evidence" value="ECO:0007669"/>
    <property type="project" value="UniProtKB-ARBA"/>
</dbReference>
<keyword evidence="12 13" id="KW-0424">Laminin EGF-like domain</keyword>
<evidence type="ECO:0000256" key="10">
    <source>
        <dbReference type="ARBA" id="ARBA00023157"/>
    </source>
</evidence>
<evidence type="ECO:0000256" key="2">
    <source>
        <dbReference type="ARBA" id="ARBA00022525"/>
    </source>
</evidence>
<feature type="disulfide bond" evidence="13">
    <location>
        <begin position="1190"/>
        <end position="1202"/>
    </location>
</feature>
<dbReference type="PANTHER" id="PTHR10574">
    <property type="entry name" value="NETRIN/LAMININ-RELATED"/>
    <property type="match status" value="1"/>
</dbReference>
<feature type="domain" description="Laminin EGF-like" evidence="15">
    <location>
        <begin position="580"/>
        <end position="640"/>
    </location>
</feature>
<keyword evidence="6" id="KW-0677">Repeat</keyword>
<dbReference type="FunFam" id="2.10.25.10:FF:000130">
    <property type="entry name" value="Laminin subunit beta 1"/>
    <property type="match status" value="1"/>
</dbReference>
<evidence type="ECO:0000256" key="7">
    <source>
        <dbReference type="ARBA" id="ARBA00022869"/>
    </source>
</evidence>
<feature type="disulfide bond" evidence="13">
    <location>
        <begin position="907"/>
        <end position="916"/>
    </location>
</feature>
<feature type="domain" description="Laminin EGF-like" evidence="15">
    <location>
        <begin position="406"/>
        <end position="468"/>
    </location>
</feature>
<keyword evidence="5" id="KW-0732">Signal</keyword>
<dbReference type="FunFam" id="2.10.25.10:FF:000101">
    <property type="entry name" value="Laminin subunit beta 1"/>
    <property type="match status" value="1"/>
</dbReference>
<dbReference type="Gene3D" id="2.170.300.10">
    <property type="entry name" value="Tie2 ligand-binding domain superfamily"/>
    <property type="match status" value="1"/>
</dbReference>
<comment type="caution">
    <text evidence="13">Lacks conserved residue(s) required for the propagation of feature annotation.</text>
</comment>
<feature type="domain" description="Laminin EGF-like" evidence="15">
    <location>
        <begin position="932"/>
        <end position="981"/>
    </location>
</feature>
<evidence type="ECO:0008006" key="20">
    <source>
        <dbReference type="Google" id="ProtNLM"/>
    </source>
</evidence>
<dbReference type="Pfam" id="PF00055">
    <property type="entry name" value="Laminin_N"/>
    <property type="match status" value="1"/>
</dbReference>
<keyword evidence="3" id="KW-0272">Extracellular matrix</keyword>
<evidence type="ECO:0000313" key="19">
    <source>
        <dbReference type="Proteomes" id="UP001516400"/>
    </source>
</evidence>
<dbReference type="PANTHER" id="PTHR10574:SF375">
    <property type="entry name" value="LAMININ SUBUNIT BETA-1"/>
    <property type="match status" value="1"/>
</dbReference>
<feature type="domain" description="Laminin EGF-like" evidence="15">
    <location>
        <begin position="1142"/>
        <end position="1189"/>
    </location>
</feature>
<feature type="domain" description="Laminin EGF-like" evidence="15">
    <location>
        <begin position="469"/>
        <end position="528"/>
    </location>
</feature>
<keyword evidence="2" id="KW-0964">Secreted</keyword>
<feature type="disulfide bond" evidence="13">
    <location>
        <begin position="1192"/>
        <end position="1209"/>
    </location>
</feature>
<keyword evidence="4" id="KW-0597">Phosphoprotein</keyword>
<feature type="disulfide bond" evidence="13">
    <location>
        <begin position="580"/>
        <end position="592"/>
    </location>
</feature>
<dbReference type="CDD" id="cd00055">
    <property type="entry name" value="EGF_Lam"/>
    <property type="match status" value="13"/>
</dbReference>
<evidence type="ECO:0000256" key="3">
    <source>
        <dbReference type="ARBA" id="ARBA00022530"/>
    </source>
</evidence>
<keyword evidence="10 13" id="KW-1015">Disulfide bond</keyword>
<dbReference type="InterPro" id="IPR008211">
    <property type="entry name" value="Laminin_N"/>
</dbReference>
<evidence type="ECO:0000256" key="9">
    <source>
        <dbReference type="ARBA" id="ARBA00023054"/>
    </source>
</evidence>
<feature type="domain" description="Laminin IV type B" evidence="16">
    <location>
        <begin position="619"/>
        <end position="832"/>
    </location>
</feature>
<feature type="disulfide bond" evidence="13">
    <location>
        <begin position="888"/>
        <end position="905"/>
    </location>
</feature>
<dbReference type="FunFam" id="2.10.25.10:FF:000280">
    <property type="entry name" value="Laminin subunit beta 4"/>
    <property type="match status" value="1"/>
</dbReference>
<dbReference type="FunFam" id="2.10.25.10:FF:000065">
    <property type="entry name" value="Laminin subunit beta 1"/>
    <property type="match status" value="1"/>
</dbReference>
<feature type="domain" description="Laminin EGF-like" evidence="15">
    <location>
        <begin position="1091"/>
        <end position="1141"/>
    </location>
</feature>
<evidence type="ECO:0000256" key="5">
    <source>
        <dbReference type="ARBA" id="ARBA00022729"/>
    </source>
</evidence>
<dbReference type="PROSITE" id="PS51116">
    <property type="entry name" value="LAMININ_IVB"/>
    <property type="match status" value="1"/>
</dbReference>
<feature type="disulfide bond" evidence="13">
    <location>
        <begin position="840"/>
        <end position="857"/>
    </location>
</feature>
<dbReference type="FunFam" id="2.170.300.10:FF:000001">
    <property type="entry name" value="Laminin subunit beta-1"/>
    <property type="match status" value="1"/>
</dbReference>
<evidence type="ECO:0000256" key="6">
    <source>
        <dbReference type="ARBA" id="ARBA00022737"/>
    </source>
</evidence>
<evidence type="ECO:0000256" key="4">
    <source>
        <dbReference type="ARBA" id="ARBA00022553"/>
    </source>
</evidence>
<dbReference type="InterPro" id="IPR050440">
    <property type="entry name" value="Laminin/Netrin_ECM"/>
</dbReference>
<sequence length="1831" mass="204577">MLKGRTRTPAPFAFSNLRSCGGPCYTSAIELSFVCLKEFSIILADSISNHDFRTVTTEFRLWAFLLSFSFVGLGINGNYVGGRESGRAHPLRGYSPAKLHPCEQSSCYPATGNLLIGREFQLFASSTCGLNGQERYCIVSNLQQDRKKCFWCDSRPTAKPNPELNHNISNIVYRLYPGTRKKSWWQSENGKENVFIQLDLEAEFHFTHLIITFKTFRPAAMLIERSYDFGKTWQVYRYFAHNCQESFGLDRRYPQNLTDVVCESRYSNVAPSTDGEIIYRVLPPTLHIDNPYSTEVQNLLKMTNLRINFTKLHTLGDDLLDKRGDIQEKYYYAITDMVVRGSCSCYGHANRCLPLPGIEPKPDMVHGRCECTHNTKGRNCEKCEDFFNDLPWRPAIGKQTNACKRCNCNNHATSCHFDPALYEATGRVSGGVCVGCQHNTIGPNCDQCSNFYYKDPERDIQDPEVCRPCDCDPDGSLDGGICDSVTDEANNLIAGRCHCKTNVEGRRCDICKNGFWNFTNANPDGCQTCTCNTLGTIDNQGCNMRSGECFCKRYVTGRDCNQCLPEFWGLSEKKDGCQFCECDPGGSVDNNCDVITGQCQCREHMTGRKCDIPKQQFFTASLDFLLYEAELARSSPNCQVVIREPYRDGRPNTWTGTGFLKVFENAYFEITTNNIQRTSKYDIEIRYEPTLPQTWEDVQILITRPGPPDPNGPCANAPEVETRKLILEPNSRRYLVTPSVCLEAGTTYKINLEFRRFDYRKETPTASVLIDSVVLLPSLEDIPWFATNTTDGLIHHQEFEKNNCYDPQYYRYPDQAPEVCRNMYNSIGAYIFNGAFRCQCDPEGSESNICKKNGGFCTCKPNVVGRRCDRCAPGTYGFGPDGCKACDCNSIGALDNFCNTTTGQCKCRANTYGRECNRCRNGFWNFPNCVRCDCNGHADLCDPLTGACEGCNDNTEGHTCDRCKLGFYGDPRLNADIPCRPCPCPGLGNHSFANSCSLDPYTKDVICDCEKGYSGARCDICSNNYYGNPEVPDGKCQECDCSGKIDELKPGNCDPHTGKCLQCLYDTTGEHCEICRPGYFRYTEDNMCEECVCHALGTNRTAGPCDPNSGQCPCLPHVTGLHCDKCIQNYWKIASGEGCSSCDCDPSGAVQAQCNEYDGQCECKPGFGGRQCNECMSRFWGDPKVQCKECHCNIQGSKTLQCDMRTGDCKCLPGIGGSKCDTCARGYLGNAPRCSPCGECFDNWDRILEETRNNTLDLIKKAGDIKKVGARGAYTKEFDDMQSQLDDIEQLLNNSDDVNVETINEELKVLRVQLNKTEQEKLKDLDETLANTKENVVLNEIKISNSKDRIDQLNKKIKELENNGTQLQEHNVQGALTLIQSAKMKADEAVQKAENTQKTLSEAERQCKSAENFLNTTKETYQKLLDENLAKLQSIANDTEKLSRVLPELNDLVCDGRGDPCDSICGGAGCSSCGGSISCEDGAKQQAETAVSLANSSEIALRTKEGIINSFIRNISQIDTNEGKNLAQSAHDEAAKLFDKYNSTRINVDDLKAQIDTFLEKNITNPETVKEEAQKVLNKKINVSTPETIKRLASDIKKKVDSLTNTEAIIDATREDLLKVNRLKEAAAEARMKAGNLSADAHEVQKALENSTKAQGNAEKSIHKALDHTAEVNKLLSEIKDKTASAQEKTNSTAENIKKLADRLEDLQQNITNNGIYANRVKNETATILRNAEEAYDNFNSLHTKYETAKRKLSSNMNNVTSLKEKADVLFQKVVTLLAHITKTDEAINKLETTSQQDPSILENQLEMLIRKANNSTAQIERRINHYKNCN</sequence>
<dbReference type="SUPFAM" id="SSF57196">
    <property type="entry name" value="EGF/Laminin"/>
    <property type="match status" value="12"/>
</dbReference>
<gene>
    <name evidence="18" type="ORF">HHI36_023551</name>
</gene>
<evidence type="ECO:0000259" key="15">
    <source>
        <dbReference type="PROSITE" id="PS50027"/>
    </source>
</evidence>
<dbReference type="FunFam" id="2.10.25.10:FF:000145">
    <property type="entry name" value="Laminin subunit beta 1"/>
    <property type="match status" value="1"/>
</dbReference>
<proteinExistence type="predicted"/>
<organism evidence="18 19">
    <name type="scientific">Cryptolaemus montrouzieri</name>
    <dbReference type="NCBI Taxonomy" id="559131"/>
    <lineage>
        <taxon>Eukaryota</taxon>
        <taxon>Metazoa</taxon>
        <taxon>Ecdysozoa</taxon>
        <taxon>Arthropoda</taxon>
        <taxon>Hexapoda</taxon>
        <taxon>Insecta</taxon>
        <taxon>Pterygota</taxon>
        <taxon>Neoptera</taxon>
        <taxon>Endopterygota</taxon>
        <taxon>Coleoptera</taxon>
        <taxon>Polyphaga</taxon>
        <taxon>Cucujiformia</taxon>
        <taxon>Coccinelloidea</taxon>
        <taxon>Coccinellidae</taxon>
        <taxon>Scymninae</taxon>
        <taxon>Scymnini</taxon>
        <taxon>Cryptolaemus</taxon>
    </lineage>
</organism>
<feature type="coiled-coil region" evidence="14">
    <location>
        <begin position="1300"/>
        <end position="1420"/>
    </location>
</feature>
<feature type="disulfide bond" evidence="13">
    <location>
        <begin position="563"/>
        <end position="577"/>
    </location>
</feature>
<dbReference type="Pfam" id="PF21199">
    <property type="entry name" value="LAMININ_IV_B"/>
    <property type="match status" value="1"/>
</dbReference>
<dbReference type="Pfam" id="PF00053">
    <property type="entry name" value="EGF_laminin"/>
    <property type="match status" value="12"/>
</dbReference>
<evidence type="ECO:0000256" key="1">
    <source>
        <dbReference type="ARBA" id="ARBA00004302"/>
    </source>
</evidence>
<keyword evidence="9 14" id="KW-0175">Coiled coil</keyword>
<feature type="disulfide bond" evidence="13">
    <location>
        <begin position="1144"/>
        <end position="1161"/>
    </location>
</feature>
<dbReference type="EMBL" id="JABFTP020000186">
    <property type="protein sequence ID" value="KAL3290192.1"/>
    <property type="molecule type" value="Genomic_DNA"/>
</dbReference>
<dbReference type="SMART" id="SM00180">
    <property type="entry name" value="EGF_Lam"/>
    <property type="match status" value="13"/>
</dbReference>
<dbReference type="PRINTS" id="PR00011">
    <property type="entry name" value="EGFLAMININ"/>
</dbReference>
<dbReference type="GO" id="GO:0048731">
    <property type="term" value="P:system development"/>
    <property type="evidence" value="ECO:0007669"/>
    <property type="project" value="UniProtKB-ARBA"/>
</dbReference>
<feature type="disulfide bond" evidence="13">
    <location>
        <begin position="1142"/>
        <end position="1154"/>
    </location>
</feature>
<evidence type="ECO:0000256" key="13">
    <source>
        <dbReference type="PROSITE-ProRule" id="PRU00460"/>
    </source>
</evidence>
<dbReference type="InterPro" id="IPR056863">
    <property type="entry name" value="LMN_ATRN_NET-like_EGF"/>
</dbReference>
<keyword evidence="19" id="KW-1185">Reference proteome</keyword>
<dbReference type="GO" id="GO:0007155">
    <property type="term" value="P:cell adhesion"/>
    <property type="evidence" value="ECO:0007669"/>
    <property type="project" value="UniProtKB-KW"/>
</dbReference>
<dbReference type="Proteomes" id="UP001516400">
    <property type="component" value="Unassembled WGS sequence"/>
</dbReference>
<feature type="disulfide bond" evidence="13">
    <location>
        <begin position="1063"/>
        <end position="1072"/>
    </location>
</feature>
<feature type="disulfide bond" evidence="13">
    <location>
        <begin position="838"/>
        <end position="850"/>
    </location>
</feature>
<feature type="domain" description="Laminin EGF-like" evidence="15">
    <location>
        <begin position="886"/>
        <end position="931"/>
    </location>
</feature>
<dbReference type="InterPro" id="IPR002049">
    <property type="entry name" value="LE_dom"/>
</dbReference>
<dbReference type="GO" id="GO:0032991">
    <property type="term" value="C:protein-containing complex"/>
    <property type="evidence" value="ECO:0007669"/>
    <property type="project" value="UniProtKB-ARBA"/>
</dbReference>
<keyword evidence="8" id="KW-0130">Cell adhesion</keyword>
<dbReference type="Gene3D" id="2.10.25.10">
    <property type="entry name" value="Laminin"/>
    <property type="match status" value="11"/>
</dbReference>
<dbReference type="InterPro" id="IPR013015">
    <property type="entry name" value="Laminin_IV_B"/>
</dbReference>
<feature type="disulfide bond" evidence="13">
    <location>
        <begin position="859"/>
        <end position="868"/>
    </location>
</feature>
<feature type="disulfide bond" evidence="13">
    <location>
        <begin position="499"/>
        <end position="508"/>
    </location>
</feature>
<dbReference type="GO" id="GO:0030054">
    <property type="term" value="C:cell junction"/>
    <property type="evidence" value="ECO:0007669"/>
    <property type="project" value="UniProtKB-ARBA"/>
</dbReference>
<dbReference type="InterPro" id="IPR000742">
    <property type="entry name" value="EGF"/>
</dbReference>
<comment type="subcellular location">
    <subcellularLocation>
        <location evidence="1">Secreted</location>
        <location evidence="1">Extracellular space</location>
        <location evidence="1">Extracellular matrix</location>
        <location evidence="1">Basement membrane</location>
    </subcellularLocation>
</comment>
<feature type="disulfide bond" evidence="13">
    <location>
        <begin position="436"/>
        <end position="445"/>
    </location>
</feature>
<feature type="disulfide bond" evidence="13">
    <location>
        <begin position="371"/>
        <end position="380"/>
    </location>
</feature>
<dbReference type="PROSITE" id="PS50027">
    <property type="entry name" value="EGF_LAM_2"/>
    <property type="match status" value="12"/>
</dbReference>
<feature type="domain" description="Laminin N-terminal" evidence="17">
    <location>
        <begin position="103"/>
        <end position="342"/>
    </location>
</feature>
<feature type="disulfide bond" evidence="13">
    <location>
        <begin position="1163"/>
        <end position="1172"/>
    </location>
</feature>
<keyword evidence="11" id="KW-0325">Glycoprotein</keyword>
<dbReference type="Pfam" id="PF24973">
    <property type="entry name" value="EGF_LMN_ATRN"/>
    <property type="match status" value="1"/>
</dbReference>
<feature type="domain" description="Laminin EGF-like" evidence="15">
    <location>
        <begin position="1039"/>
        <end position="1090"/>
    </location>
</feature>
<feature type="domain" description="Laminin EGF-like" evidence="15">
    <location>
        <begin position="529"/>
        <end position="579"/>
    </location>
</feature>
<dbReference type="FunFam" id="2.10.25.10:FF:000135">
    <property type="entry name" value="Laminin subunit beta 4"/>
    <property type="match status" value="2"/>
</dbReference>
<keyword evidence="7" id="KW-0084">Basement membrane</keyword>
<dbReference type="FunFam" id="2.10.25.10:FF:000084">
    <property type="entry name" value="Laminin subunit alpha 3"/>
    <property type="match status" value="1"/>
</dbReference>
<feature type="disulfide bond" evidence="13">
    <location>
        <begin position="601"/>
        <end position="610"/>
    </location>
</feature>
<feature type="disulfide bond" evidence="13">
    <location>
        <begin position="1114"/>
        <end position="1123"/>
    </location>
</feature>
<dbReference type="FunFam" id="2.10.25.10:FF:000011">
    <property type="entry name" value="Cadherin EGF LAG seven-pass G-type receptor"/>
    <property type="match status" value="2"/>
</dbReference>
<feature type="domain" description="Laminin EGF-like" evidence="15">
    <location>
        <begin position="838"/>
        <end position="885"/>
    </location>
</feature>
<dbReference type="Gene3D" id="1.10.287.1490">
    <property type="match status" value="1"/>
</dbReference>
<evidence type="ECO:0000313" key="18">
    <source>
        <dbReference type="EMBL" id="KAL3290192.1"/>
    </source>
</evidence>
<dbReference type="SMART" id="SM00181">
    <property type="entry name" value="EGF"/>
    <property type="match status" value="11"/>
</dbReference>
<feature type="domain" description="Laminin EGF-like" evidence="15">
    <location>
        <begin position="1190"/>
        <end position="1236"/>
    </location>
</feature>
<evidence type="ECO:0000256" key="14">
    <source>
        <dbReference type="SAM" id="Coils"/>
    </source>
</evidence>
<feature type="disulfide bond" evidence="13">
    <location>
        <begin position="1211"/>
        <end position="1220"/>
    </location>
</feature>
<evidence type="ECO:0000256" key="8">
    <source>
        <dbReference type="ARBA" id="ARBA00022889"/>
    </source>
</evidence>
<feature type="disulfide bond" evidence="13">
    <location>
        <begin position="582"/>
        <end position="599"/>
    </location>
</feature>
<evidence type="ECO:0000259" key="16">
    <source>
        <dbReference type="PROSITE" id="PS51116"/>
    </source>
</evidence>
<name>A0ABD2PHB7_9CUCU</name>
<protein>
    <recommendedName>
        <fullName evidence="20">Laminin subunit beta-1</fullName>
    </recommendedName>
</protein>
<dbReference type="PROSITE" id="PS51117">
    <property type="entry name" value="LAMININ_NTER"/>
    <property type="match status" value="1"/>
</dbReference>
<dbReference type="GO" id="GO:0005604">
    <property type="term" value="C:basement membrane"/>
    <property type="evidence" value="ECO:0007669"/>
    <property type="project" value="UniProtKB-SubCell"/>
</dbReference>
<evidence type="ECO:0000256" key="11">
    <source>
        <dbReference type="ARBA" id="ARBA00023180"/>
    </source>
</evidence>
<feature type="disulfide bond" evidence="13">
    <location>
        <begin position="951"/>
        <end position="960"/>
    </location>
</feature>
<reference evidence="18 19" key="1">
    <citation type="journal article" date="2021" name="BMC Biol.">
        <title>Horizontally acquired antibacterial genes associated with adaptive radiation of ladybird beetles.</title>
        <authorList>
            <person name="Li H.S."/>
            <person name="Tang X.F."/>
            <person name="Huang Y.H."/>
            <person name="Xu Z.Y."/>
            <person name="Chen M.L."/>
            <person name="Du X.Y."/>
            <person name="Qiu B.Y."/>
            <person name="Chen P.T."/>
            <person name="Zhang W."/>
            <person name="Slipinski A."/>
            <person name="Escalona H.E."/>
            <person name="Waterhouse R.M."/>
            <person name="Zwick A."/>
            <person name="Pang H."/>
        </authorList>
    </citation>
    <scope>NUCLEOTIDE SEQUENCE [LARGE SCALE GENOMIC DNA]</scope>
    <source>
        <strain evidence="18">SYSU2018</strain>
    </source>
</reference>
<dbReference type="FunFam" id="2.170.300.10:FF:000004">
    <property type="entry name" value="Laminin subunit beta 1"/>
    <property type="match status" value="1"/>
</dbReference>
<feature type="disulfide bond" evidence="13">
    <location>
        <begin position="886"/>
        <end position="898"/>
    </location>
</feature>
<accession>A0ABD2PHB7</accession>
<dbReference type="FunFam" id="2.60.120.260:FF:000010">
    <property type="entry name" value="Laminin subunit beta 1"/>
    <property type="match status" value="1"/>
</dbReference>
<dbReference type="Gene3D" id="2.60.120.260">
    <property type="entry name" value="Galactose-binding domain-like"/>
    <property type="match status" value="1"/>
</dbReference>
<evidence type="ECO:0000256" key="12">
    <source>
        <dbReference type="ARBA" id="ARBA00023292"/>
    </source>
</evidence>
<evidence type="ECO:0000259" key="17">
    <source>
        <dbReference type="PROSITE" id="PS51117"/>
    </source>
</evidence>
<feature type="domain" description="Laminin EGF-like" evidence="15">
    <location>
        <begin position="343"/>
        <end position="405"/>
    </location>
</feature>
<dbReference type="GO" id="GO:0048513">
    <property type="term" value="P:animal organ development"/>
    <property type="evidence" value="ECO:0007669"/>
    <property type="project" value="UniProtKB-ARBA"/>
</dbReference>
<dbReference type="SMART" id="SM00136">
    <property type="entry name" value="LamNT"/>
    <property type="match status" value="1"/>
</dbReference>
<feature type="disulfide bond" evidence="13">
    <location>
        <begin position="551"/>
        <end position="560"/>
    </location>
</feature>
<dbReference type="GO" id="GO:0009888">
    <property type="term" value="P:tissue development"/>
    <property type="evidence" value="ECO:0007669"/>
    <property type="project" value="UniProtKB-ARBA"/>
</dbReference>